<protein>
    <recommendedName>
        <fullName evidence="6">50S ribosomal protein L22</fullName>
    </recommendedName>
</protein>
<organism evidence="8 9">
    <name type="scientific">Candidatus Woesebacteria bacterium GW2011_GWB1_40_12</name>
    <dbReference type="NCBI Taxonomy" id="1618576"/>
    <lineage>
        <taxon>Bacteria</taxon>
        <taxon>Candidatus Woeseibacteriota</taxon>
    </lineage>
</organism>
<dbReference type="EMBL" id="LBYA01000001">
    <property type="protein sequence ID" value="KKR44954.1"/>
    <property type="molecule type" value="Genomic_DNA"/>
</dbReference>
<dbReference type="SUPFAM" id="SSF54843">
    <property type="entry name" value="Ribosomal protein L22"/>
    <property type="match status" value="1"/>
</dbReference>
<dbReference type="GO" id="GO:0022625">
    <property type="term" value="C:cytosolic large ribosomal subunit"/>
    <property type="evidence" value="ECO:0007669"/>
    <property type="project" value="TreeGrafter"/>
</dbReference>
<comment type="caution">
    <text evidence="8">The sequence shown here is derived from an EMBL/GenBank/DDBJ whole genome shotgun (WGS) entry which is preliminary data.</text>
</comment>
<feature type="region of interest" description="Disordered" evidence="7">
    <location>
        <begin position="117"/>
        <end position="149"/>
    </location>
</feature>
<proteinExistence type="inferred from homology"/>
<dbReference type="Gene3D" id="3.90.470.10">
    <property type="entry name" value="Ribosomal protein L22/L17"/>
    <property type="match status" value="1"/>
</dbReference>
<dbReference type="InterPro" id="IPR047867">
    <property type="entry name" value="Ribosomal_uL22_bac/org-type"/>
</dbReference>
<evidence type="ECO:0000256" key="6">
    <source>
        <dbReference type="RuleBase" id="RU004008"/>
    </source>
</evidence>
<dbReference type="Pfam" id="PF00237">
    <property type="entry name" value="Ribosomal_L22"/>
    <property type="match status" value="1"/>
</dbReference>
<evidence type="ECO:0000256" key="2">
    <source>
        <dbReference type="ARBA" id="ARBA00022980"/>
    </source>
</evidence>
<dbReference type="GO" id="GO:0019843">
    <property type="term" value="F:rRNA binding"/>
    <property type="evidence" value="ECO:0007669"/>
    <property type="project" value="UniProtKB-KW"/>
</dbReference>
<dbReference type="Proteomes" id="UP000034215">
    <property type="component" value="Unassembled WGS sequence"/>
</dbReference>
<dbReference type="GO" id="GO:0006412">
    <property type="term" value="P:translation"/>
    <property type="evidence" value="ECO:0007669"/>
    <property type="project" value="InterPro"/>
</dbReference>
<dbReference type="GO" id="GO:0003735">
    <property type="term" value="F:structural constituent of ribosome"/>
    <property type="evidence" value="ECO:0007669"/>
    <property type="project" value="InterPro"/>
</dbReference>
<keyword evidence="3 4" id="KW-0687">Ribonucleoprotein</keyword>
<keyword evidence="5" id="KW-0699">rRNA-binding</keyword>
<sequence length="149" mass="16976">MDNQKEFKATQKYLLMSPRKIRLVVGIVKKMKPAEAVEKLPFVQRRAAGELGKVIKSAVAAAKAQGVSETDLIFKEIQIGEGPRLKRGKAVSRGMWHPFKKRMAHIRVILTTIKKEETKAKSEKKNEEKIEPVKKVEKTKKSEKKEVKK</sequence>
<comment type="function">
    <text evidence="6">This protein binds specifically to 23S rRNA; its binding is stimulated by other ribosomal proteins, e.g., L4, L17, and L20. It is important during the early stages of 50S assembly. It makes multiple contacts with different domains of the 23S rRNA in the assembled 50S subunit and ribosome.</text>
</comment>
<gene>
    <name evidence="8" type="ORF">UT76_C0001G0007</name>
</gene>
<dbReference type="AlphaFoldDB" id="A0A0G0QX28"/>
<evidence type="ECO:0000256" key="5">
    <source>
        <dbReference type="RuleBase" id="RU004006"/>
    </source>
</evidence>
<evidence type="ECO:0000256" key="3">
    <source>
        <dbReference type="ARBA" id="ARBA00023274"/>
    </source>
</evidence>
<dbReference type="PANTHER" id="PTHR13501">
    <property type="entry name" value="CHLOROPLAST 50S RIBOSOMAL PROTEIN L22-RELATED"/>
    <property type="match status" value="1"/>
</dbReference>
<accession>A0A0G0QX28</accession>
<evidence type="ECO:0000313" key="8">
    <source>
        <dbReference type="EMBL" id="KKR44954.1"/>
    </source>
</evidence>
<evidence type="ECO:0000256" key="4">
    <source>
        <dbReference type="RuleBase" id="RU004005"/>
    </source>
</evidence>
<dbReference type="PANTHER" id="PTHR13501:SF8">
    <property type="entry name" value="LARGE RIBOSOMAL SUBUNIT PROTEIN UL22M"/>
    <property type="match status" value="1"/>
</dbReference>
<comment type="similarity">
    <text evidence="1 4">Belongs to the universal ribosomal protein uL22 family.</text>
</comment>
<keyword evidence="5" id="KW-0694">RNA-binding</keyword>
<dbReference type="InterPro" id="IPR001063">
    <property type="entry name" value="Ribosomal_uL22"/>
</dbReference>
<evidence type="ECO:0000313" key="9">
    <source>
        <dbReference type="Proteomes" id="UP000034215"/>
    </source>
</evidence>
<keyword evidence="2 4" id="KW-0689">Ribosomal protein</keyword>
<dbReference type="InterPro" id="IPR036394">
    <property type="entry name" value="Ribosomal_uL22_sf"/>
</dbReference>
<comment type="subunit">
    <text evidence="5">Part of the 50S ribosomal subunit.</text>
</comment>
<reference evidence="8 9" key="1">
    <citation type="journal article" date="2015" name="Nature">
        <title>rRNA introns, odd ribosomes, and small enigmatic genomes across a large radiation of phyla.</title>
        <authorList>
            <person name="Brown C.T."/>
            <person name="Hug L.A."/>
            <person name="Thomas B.C."/>
            <person name="Sharon I."/>
            <person name="Castelle C.J."/>
            <person name="Singh A."/>
            <person name="Wilkins M.J."/>
            <person name="Williams K.H."/>
            <person name="Banfield J.F."/>
        </authorList>
    </citation>
    <scope>NUCLEOTIDE SEQUENCE [LARGE SCALE GENOMIC DNA]</scope>
</reference>
<evidence type="ECO:0000256" key="1">
    <source>
        <dbReference type="ARBA" id="ARBA00009451"/>
    </source>
</evidence>
<evidence type="ECO:0000256" key="7">
    <source>
        <dbReference type="SAM" id="MobiDB-lite"/>
    </source>
</evidence>
<name>A0A0G0QX28_9BACT</name>